<evidence type="ECO:0000313" key="2">
    <source>
        <dbReference type="EMBL" id="TCU84071.1"/>
    </source>
</evidence>
<proteinExistence type="predicted"/>
<reference evidence="2 4" key="2">
    <citation type="submission" date="2019-03" db="EMBL/GenBank/DDBJ databases">
        <title>Genomic Encyclopedia of Type Strains, Phase IV (KMG-IV): sequencing the most valuable type-strain genomes for metagenomic binning, comparative biology and taxonomic classification.</title>
        <authorList>
            <person name="Goeker M."/>
        </authorList>
    </citation>
    <scope>NUCLEOTIDE SEQUENCE [LARGE SCALE GENOMIC DNA]</scope>
    <source>
        <strain evidence="2 4">DSM 3764</strain>
    </source>
</reference>
<dbReference type="EMBL" id="UGHR01000001">
    <property type="protein sequence ID" value="STQ89684.1"/>
    <property type="molecule type" value="Genomic_DNA"/>
</dbReference>
<evidence type="ECO:0000313" key="4">
    <source>
        <dbReference type="Proteomes" id="UP000295794"/>
    </source>
</evidence>
<dbReference type="Proteomes" id="UP000295794">
    <property type="component" value="Unassembled WGS sequence"/>
</dbReference>
<protein>
    <submittedName>
        <fullName evidence="1">Uncharacterized protein</fullName>
    </submittedName>
</protein>
<name>A0A377Q3A0_9NEIS</name>
<keyword evidence="4" id="KW-1185">Reference proteome</keyword>
<dbReference type="Proteomes" id="UP000255108">
    <property type="component" value="Unassembled WGS sequence"/>
</dbReference>
<organism evidence="1 3">
    <name type="scientific">Iodobacter fluviatilis</name>
    <dbReference type="NCBI Taxonomy" id="537"/>
    <lineage>
        <taxon>Bacteria</taxon>
        <taxon>Pseudomonadati</taxon>
        <taxon>Pseudomonadota</taxon>
        <taxon>Betaproteobacteria</taxon>
        <taxon>Neisseriales</taxon>
        <taxon>Chitinibacteraceae</taxon>
        <taxon>Iodobacter</taxon>
    </lineage>
</organism>
<evidence type="ECO:0000313" key="3">
    <source>
        <dbReference type="Proteomes" id="UP000255108"/>
    </source>
</evidence>
<dbReference type="RefSeq" id="WP_115226104.1">
    <property type="nucleotide sequence ID" value="NZ_CAWOLO010000010.1"/>
</dbReference>
<gene>
    <name evidence="2" type="ORF">EV682_1104</name>
    <name evidence="1" type="ORF">NCTC11159_00721</name>
</gene>
<dbReference type="AlphaFoldDB" id="A0A377Q3A0"/>
<evidence type="ECO:0000313" key="1">
    <source>
        <dbReference type="EMBL" id="STQ89684.1"/>
    </source>
</evidence>
<dbReference type="EMBL" id="SMBT01000010">
    <property type="protein sequence ID" value="TCU84071.1"/>
    <property type="molecule type" value="Genomic_DNA"/>
</dbReference>
<accession>A0A377Q3A0</accession>
<dbReference type="OrthoDB" id="9182359at2"/>
<reference evidence="1 3" key="1">
    <citation type="submission" date="2018-06" db="EMBL/GenBank/DDBJ databases">
        <authorList>
            <consortium name="Pathogen Informatics"/>
            <person name="Doyle S."/>
        </authorList>
    </citation>
    <scope>NUCLEOTIDE SEQUENCE [LARGE SCALE GENOMIC DNA]</scope>
    <source>
        <strain evidence="1 3">NCTC11159</strain>
    </source>
</reference>
<sequence>MGNGDLCIGALSLLLKHHETGCHHAAQQAANLLERLADACELEPDIQDLFERACFRLRDDQSGAHQA</sequence>